<proteinExistence type="predicted"/>
<gene>
    <name evidence="2" type="ORF">EFA69_07575</name>
</gene>
<feature type="compositionally biased region" description="Low complexity" evidence="1">
    <location>
        <begin position="45"/>
        <end position="54"/>
    </location>
</feature>
<accession>A0A3M9MX07</accession>
<evidence type="ECO:0000313" key="3">
    <source>
        <dbReference type="Proteomes" id="UP000271010"/>
    </source>
</evidence>
<dbReference type="EMBL" id="RJJE01000009">
    <property type="protein sequence ID" value="RNI29413.1"/>
    <property type="molecule type" value="Genomic_DNA"/>
</dbReference>
<evidence type="ECO:0000256" key="1">
    <source>
        <dbReference type="SAM" id="MobiDB-lite"/>
    </source>
</evidence>
<dbReference type="AlphaFoldDB" id="A0A3M9MX07"/>
<name>A0A3M9MX07_9BACT</name>
<evidence type="ECO:0000313" key="2">
    <source>
        <dbReference type="EMBL" id="RNI29413.1"/>
    </source>
</evidence>
<protein>
    <submittedName>
        <fullName evidence="2">Uncharacterized protein</fullName>
    </submittedName>
</protein>
<sequence>MALVVAPVFTQPLLASSLERAAEVHTAVGEASAEARKFSFQVRPQRASRQAARQTVKPQRQEVKKVAPAKRQVKPQKIFGAGRPQSAARPGRGAGRSSIKLPANAGKGNKAARPVKVGGGLRPFKVGKH</sequence>
<reference evidence="2 3" key="1">
    <citation type="submission" date="2018-11" db="EMBL/GenBank/DDBJ databases">
        <title>Rufibacter latericius sp. nov., isolated from water in Baiyang Lake.</title>
        <authorList>
            <person name="Yang Y."/>
        </authorList>
    </citation>
    <scope>NUCLEOTIDE SEQUENCE [LARGE SCALE GENOMIC DNA]</scope>
    <source>
        <strain evidence="2 3">MCC P1</strain>
    </source>
</reference>
<feature type="region of interest" description="Disordered" evidence="1">
    <location>
        <begin position="40"/>
        <end position="129"/>
    </location>
</feature>
<comment type="caution">
    <text evidence="2">The sequence shown here is derived from an EMBL/GenBank/DDBJ whole genome shotgun (WGS) entry which is preliminary data.</text>
</comment>
<keyword evidence="3" id="KW-1185">Reference proteome</keyword>
<organism evidence="2 3">
    <name type="scientific">Rufibacter immobilis</name>
    <dbReference type="NCBI Taxonomy" id="1348778"/>
    <lineage>
        <taxon>Bacteria</taxon>
        <taxon>Pseudomonadati</taxon>
        <taxon>Bacteroidota</taxon>
        <taxon>Cytophagia</taxon>
        <taxon>Cytophagales</taxon>
        <taxon>Hymenobacteraceae</taxon>
        <taxon>Rufibacter</taxon>
    </lineage>
</organism>
<dbReference type="Proteomes" id="UP000271010">
    <property type="component" value="Unassembled WGS sequence"/>
</dbReference>